<keyword evidence="2" id="KW-1015">Disulfide bond</keyword>
<feature type="domain" description="Invertebrate defensins family profile" evidence="4">
    <location>
        <begin position="32"/>
        <end position="60"/>
    </location>
</feature>
<feature type="chain" id="PRO_5040414717" description="Invertebrate defensins family profile domain-containing protein" evidence="3">
    <location>
        <begin position="21"/>
        <end position="62"/>
    </location>
</feature>
<comment type="similarity">
    <text evidence="1">Belongs to the invertebrate defensin family.</text>
</comment>
<evidence type="ECO:0000256" key="1">
    <source>
        <dbReference type="ARBA" id="ARBA00007085"/>
    </source>
</evidence>
<dbReference type="Pfam" id="PF01097">
    <property type="entry name" value="Defensin_2"/>
    <property type="match status" value="1"/>
</dbReference>
<dbReference type="GO" id="GO:0006952">
    <property type="term" value="P:defense response"/>
    <property type="evidence" value="ECO:0007669"/>
    <property type="project" value="InterPro"/>
</dbReference>
<dbReference type="OrthoDB" id="4245109at2759"/>
<dbReference type="EMBL" id="MU151449">
    <property type="protein sequence ID" value="KAF9443655.1"/>
    <property type="molecule type" value="Genomic_DNA"/>
</dbReference>
<gene>
    <name evidence="5" type="ORF">P691DRAFT_737575</name>
</gene>
<evidence type="ECO:0000256" key="2">
    <source>
        <dbReference type="ARBA" id="ARBA00023157"/>
    </source>
</evidence>
<reference evidence="5" key="1">
    <citation type="submission" date="2020-11" db="EMBL/GenBank/DDBJ databases">
        <authorList>
            <consortium name="DOE Joint Genome Institute"/>
            <person name="Ahrendt S."/>
            <person name="Riley R."/>
            <person name="Andreopoulos W."/>
            <person name="Labutti K."/>
            <person name="Pangilinan J."/>
            <person name="Ruiz-Duenas F.J."/>
            <person name="Barrasa J.M."/>
            <person name="Sanchez-Garcia M."/>
            <person name="Camarero S."/>
            <person name="Miyauchi S."/>
            <person name="Serrano A."/>
            <person name="Linde D."/>
            <person name="Babiker R."/>
            <person name="Drula E."/>
            <person name="Ayuso-Fernandez I."/>
            <person name="Pacheco R."/>
            <person name="Padilla G."/>
            <person name="Ferreira P."/>
            <person name="Barriuso J."/>
            <person name="Kellner H."/>
            <person name="Castanera R."/>
            <person name="Alfaro M."/>
            <person name="Ramirez L."/>
            <person name="Pisabarro A.G."/>
            <person name="Kuo A."/>
            <person name="Tritt A."/>
            <person name="Lipzen A."/>
            <person name="He G."/>
            <person name="Yan M."/>
            <person name="Ng V."/>
            <person name="Cullen D."/>
            <person name="Martin F."/>
            <person name="Rosso M.-N."/>
            <person name="Henrissat B."/>
            <person name="Hibbett D."/>
            <person name="Martinez A.T."/>
            <person name="Grigoriev I.V."/>
        </authorList>
    </citation>
    <scope>NUCLEOTIDE SEQUENCE</scope>
    <source>
        <strain evidence="5">MF-IS2</strain>
    </source>
</reference>
<feature type="signal peptide" evidence="3">
    <location>
        <begin position="1"/>
        <end position="20"/>
    </location>
</feature>
<evidence type="ECO:0000313" key="6">
    <source>
        <dbReference type="Proteomes" id="UP000807342"/>
    </source>
</evidence>
<dbReference type="AlphaFoldDB" id="A0A9P5X410"/>
<accession>A0A9P5X410</accession>
<keyword evidence="3" id="KW-0732">Signal</keyword>
<comment type="caution">
    <text evidence="5">The sequence shown here is derived from an EMBL/GenBank/DDBJ whole genome shotgun (WGS) entry which is preliminary data.</text>
</comment>
<evidence type="ECO:0000256" key="3">
    <source>
        <dbReference type="SAM" id="SignalP"/>
    </source>
</evidence>
<protein>
    <recommendedName>
        <fullName evidence="4">Invertebrate defensins family profile domain-containing protein</fullName>
    </recommendedName>
</protein>
<evidence type="ECO:0000313" key="5">
    <source>
        <dbReference type="EMBL" id="KAF9443655.1"/>
    </source>
</evidence>
<dbReference type="Proteomes" id="UP000807342">
    <property type="component" value="Unassembled WGS sequence"/>
</dbReference>
<dbReference type="Gene3D" id="3.30.30.10">
    <property type="entry name" value="Knottin, scorpion toxin-like"/>
    <property type="match status" value="1"/>
</dbReference>
<sequence length="62" mass="6554">MKTTRIFFVLFALFTTSAFGIVCQAGEVFGTGDAACSADCIAKGQGFHGGFCDDHQVCNCTH</sequence>
<proteinExistence type="inferred from homology"/>
<evidence type="ECO:0000259" key="4">
    <source>
        <dbReference type="Pfam" id="PF01097"/>
    </source>
</evidence>
<keyword evidence="6" id="KW-1185">Reference proteome</keyword>
<dbReference type="SUPFAM" id="SSF57095">
    <property type="entry name" value="Scorpion toxin-like"/>
    <property type="match status" value="1"/>
</dbReference>
<organism evidence="5 6">
    <name type="scientific">Macrolepiota fuliginosa MF-IS2</name>
    <dbReference type="NCBI Taxonomy" id="1400762"/>
    <lineage>
        <taxon>Eukaryota</taxon>
        <taxon>Fungi</taxon>
        <taxon>Dikarya</taxon>
        <taxon>Basidiomycota</taxon>
        <taxon>Agaricomycotina</taxon>
        <taxon>Agaricomycetes</taxon>
        <taxon>Agaricomycetidae</taxon>
        <taxon>Agaricales</taxon>
        <taxon>Agaricineae</taxon>
        <taxon>Agaricaceae</taxon>
        <taxon>Macrolepiota</taxon>
    </lineage>
</organism>
<dbReference type="InterPro" id="IPR001542">
    <property type="entry name" value="Defensin_invertebrate/fungal"/>
</dbReference>
<name>A0A9P5X410_9AGAR</name>
<dbReference type="InterPro" id="IPR036574">
    <property type="entry name" value="Scorpion_toxin-like_sf"/>
</dbReference>